<dbReference type="GO" id="GO:0004590">
    <property type="term" value="F:orotidine-5'-phosphate decarboxylase activity"/>
    <property type="evidence" value="ECO:0007669"/>
    <property type="project" value="InterPro"/>
</dbReference>
<evidence type="ECO:0000256" key="2">
    <source>
        <dbReference type="ARBA" id="ARBA00005014"/>
    </source>
</evidence>
<dbReference type="GO" id="GO:0019854">
    <property type="term" value="P:L-ascorbic acid catabolic process"/>
    <property type="evidence" value="ECO:0007669"/>
    <property type="project" value="TreeGrafter"/>
</dbReference>
<comment type="similarity">
    <text evidence="3">Belongs to the HPS/KGPDC family. HPS subfamily.</text>
</comment>
<keyword evidence="6" id="KW-0456">Lyase</keyword>
<evidence type="ECO:0000256" key="3">
    <source>
        <dbReference type="ARBA" id="ARBA00006350"/>
    </source>
</evidence>
<dbReference type="GO" id="GO:0033982">
    <property type="term" value="F:3-dehydro-L-gulonate-6-phosphate decarboxylase activity"/>
    <property type="evidence" value="ECO:0007669"/>
    <property type="project" value="TreeGrafter"/>
</dbReference>
<comment type="pathway">
    <text evidence="2">One-carbon metabolism; formaldehyde assimilation via RuMP pathway; D-fructose 6-phosphate from D-ribulose 5-phosphate and formaldehyde: step 1/2.</text>
</comment>
<dbReference type="OrthoDB" id="43475at2"/>
<dbReference type="Gene3D" id="3.20.20.70">
    <property type="entry name" value="Aldolase class I"/>
    <property type="match status" value="1"/>
</dbReference>
<reference evidence="10" key="1">
    <citation type="submission" date="2016-10" db="EMBL/GenBank/DDBJ databases">
        <authorList>
            <person name="Varghese N."/>
            <person name="Submissions S."/>
        </authorList>
    </citation>
    <scope>NUCLEOTIDE SEQUENCE [LARGE SCALE GENOMIC DNA]</scope>
    <source>
        <strain evidence="10">DSM 4771</strain>
    </source>
</reference>
<evidence type="ECO:0000256" key="7">
    <source>
        <dbReference type="ARBA" id="ARBA00023277"/>
    </source>
</evidence>
<evidence type="ECO:0000256" key="4">
    <source>
        <dbReference type="ARBA" id="ARBA00012890"/>
    </source>
</evidence>
<dbReference type="EC" id="4.1.2.43" evidence="4"/>
<dbReference type="InterPro" id="IPR011060">
    <property type="entry name" value="RibuloseP-bd_barrel"/>
</dbReference>
<dbReference type="InterPro" id="IPR041710">
    <property type="entry name" value="HPS/KGPDC"/>
</dbReference>
<dbReference type="RefSeq" id="WP_093193088.1">
    <property type="nucleotide sequence ID" value="NZ_FNEV01000003.1"/>
</dbReference>
<sequence>MKLQVALDRMSREACHSVLEETKDYVDIIEVGTGVIKEYGMDIVRDLRESYPHHEILADMKTCDAGKAETLQALEAGADITTVMAFSSEATIKTCLEAAHGKGRVMIDLLGVTERSKVERLRSIGVDFVSLHIGKDQQQGGGISAESFSVVAETGVQVAVAGGVSLKTIDEVVGEKPDVVIVGSGITKADDPKGAARLFKEAMT</sequence>
<evidence type="ECO:0000256" key="5">
    <source>
        <dbReference type="ARBA" id="ARBA00022563"/>
    </source>
</evidence>
<dbReference type="NCBIfam" id="TIGR03128">
    <property type="entry name" value="RuMP_HxlA"/>
    <property type="match status" value="1"/>
</dbReference>
<dbReference type="Proteomes" id="UP000199225">
    <property type="component" value="Unassembled WGS sequence"/>
</dbReference>
<dbReference type="InterPro" id="IPR013785">
    <property type="entry name" value="Aldolase_TIM"/>
</dbReference>
<dbReference type="SMART" id="SM00934">
    <property type="entry name" value="OMPdecase"/>
    <property type="match status" value="1"/>
</dbReference>
<dbReference type="Pfam" id="PF00215">
    <property type="entry name" value="OMPdecase"/>
    <property type="match status" value="1"/>
</dbReference>
<dbReference type="GO" id="GO:0006730">
    <property type="term" value="P:one-carbon metabolic process"/>
    <property type="evidence" value="ECO:0007669"/>
    <property type="project" value="UniProtKB-KW"/>
</dbReference>
<dbReference type="PANTHER" id="PTHR35039:SF3">
    <property type="entry name" value="3-KETO-L-GULONATE-6-PHOSPHATE DECARBOXYLASE SGBH-RELATED"/>
    <property type="match status" value="1"/>
</dbReference>
<protein>
    <recommendedName>
        <fullName evidence="4">3-hexulose-6-phosphate synthase</fullName>
        <ecNumber evidence="4">4.1.2.43</ecNumber>
    </recommendedName>
</protein>
<evidence type="ECO:0000313" key="9">
    <source>
        <dbReference type="EMBL" id="SDJ25949.1"/>
    </source>
</evidence>
<organism evidence="9 10">
    <name type="scientific">Salimicrobium halophilum</name>
    <dbReference type="NCBI Taxonomy" id="86666"/>
    <lineage>
        <taxon>Bacteria</taxon>
        <taxon>Bacillati</taxon>
        <taxon>Bacillota</taxon>
        <taxon>Bacilli</taxon>
        <taxon>Bacillales</taxon>
        <taxon>Bacillaceae</taxon>
        <taxon>Salimicrobium</taxon>
    </lineage>
</organism>
<name>A0A1G8S9R3_9BACI</name>
<evidence type="ECO:0000256" key="6">
    <source>
        <dbReference type="ARBA" id="ARBA00023239"/>
    </source>
</evidence>
<dbReference type="GO" id="GO:0006207">
    <property type="term" value="P:'de novo' pyrimidine nucleobase biosynthetic process"/>
    <property type="evidence" value="ECO:0007669"/>
    <property type="project" value="InterPro"/>
</dbReference>
<evidence type="ECO:0000256" key="1">
    <source>
        <dbReference type="ARBA" id="ARBA00000718"/>
    </source>
</evidence>
<dbReference type="InterPro" id="IPR001754">
    <property type="entry name" value="OMPdeCOase_dom"/>
</dbReference>
<dbReference type="AlphaFoldDB" id="A0A1G8S9R3"/>
<gene>
    <name evidence="9" type="ORF">SAMN04490247_1333</name>
</gene>
<dbReference type="FunFam" id="3.20.20.70:FF:000022">
    <property type="entry name" value="3-keto-L-gulonate-6-phosphate decarboxylase UlaD"/>
    <property type="match status" value="1"/>
</dbReference>
<accession>A0A1G8S9R3</accession>
<keyword evidence="7" id="KW-0119">Carbohydrate metabolism</keyword>
<dbReference type="EMBL" id="FNEV01000003">
    <property type="protein sequence ID" value="SDJ25949.1"/>
    <property type="molecule type" value="Genomic_DNA"/>
</dbReference>
<proteinExistence type="inferred from homology"/>
<dbReference type="STRING" id="86666.SAMN04490247_1333"/>
<dbReference type="SUPFAM" id="SSF51366">
    <property type="entry name" value="Ribulose-phoshate binding barrel"/>
    <property type="match status" value="1"/>
</dbReference>
<feature type="domain" description="Orotidine 5'-phosphate decarboxylase" evidence="8">
    <location>
        <begin position="2"/>
        <end position="199"/>
    </location>
</feature>
<evidence type="ECO:0000259" key="8">
    <source>
        <dbReference type="SMART" id="SM00934"/>
    </source>
</evidence>
<dbReference type="PANTHER" id="PTHR35039">
    <property type="entry name" value="3-KETO-L-GULONATE-6-PHOSPHATE DECARBOXYLASE SGBH-RELATED"/>
    <property type="match status" value="1"/>
</dbReference>
<evidence type="ECO:0000313" key="10">
    <source>
        <dbReference type="Proteomes" id="UP000199225"/>
    </source>
</evidence>
<comment type="catalytic activity">
    <reaction evidence="1">
        <text>D-ribulose 5-phosphate + formaldehyde = D-arabino-hex-3-ulose 6-phosphate</text>
        <dbReference type="Rhea" id="RHEA:25201"/>
        <dbReference type="ChEBI" id="CHEBI:16842"/>
        <dbReference type="ChEBI" id="CHEBI:58121"/>
        <dbReference type="ChEBI" id="CHEBI:58542"/>
        <dbReference type="EC" id="4.1.2.43"/>
    </reaction>
</comment>
<dbReference type="CDD" id="cd04726">
    <property type="entry name" value="KGPDC_HPS"/>
    <property type="match status" value="1"/>
</dbReference>
<keyword evidence="10" id="KW-1185">Reference proteome</keyword>
<dbReference type="GO" id="GO:0043801">
    <property type="term" value="F:hexulose-6-phosphate synthase activity"/>
    <property type="evidence" value="ECO:0007669"/>
    <property type="project" value="UniProtKB-EC"/>
</dbReference>
<keyword evidence="5" id="KW-0554">One-carbon metabolism</keyword>
<dbReference type="InterPro" id="IPR017553">
    <property type="entry name" value="3-hexulose-6-phosphate_synth"/>
</dbReference>